<sequence>MAITIVLADDNRAYREHLRNKLNQEPDMSVVAVVENGQAGVWAIQDLARQGQAPDLVIVDVTMLPMNGMEATRQMLSSHPRVKVLALSMHDNKQFVEAMVRAGASGYMLKDDSFADLTRAIRTVAAGHTYFSQGLNLPGSGGKPPATPGVGP</sequence>
<dbReference type="Proteomes" id="UP001302494">
    <property type="component" value="Chromosome"/>
</dbReference>
<evidence type="ECO:0000313" key="7">
    <source>
        <dbReference type="Proteomes" id="UP001302494"/>
    </source>
</evidence>
<dbReference type="KEGG" id="nneo:PQG83_00495"/>
<proteinExistence type="predicted"/>
<keyword evidence="2" id="KW-0238">DNA-binding</keyword>
<keyword evidence="3" id="KW-0804">Transcription</keyword>
<dbReference type="EMBL" id="CP116968">
    <property type="protein sequence ID" value="WNM62256.1"/>
    <property type="molecule type" value="Genomic_DNA"/>
</dbReference>
<keyword evidence="7" id="KW-1185">Reference proteome</keyword>
<evidence type="ECO:0000259" key="5">
    <source>
        <dbReference type="PROSITE" id="PS50110"/>
    </source>
</evidence>
<dbReference type="RefSeq" id="WP_312745476.1">
    <property type="nucleotide sequence ID" value="NZ_CP116968.1"/>
</dbReference>
<protein>
    <submittedName>
        <fullName evidence="6">Response regulator transcription factor</fullName>
    </submittedName>
</protein>
<evidence type="ECO:0000256" key="1">
    <source>
        <dbReference type="ARBA" id="ARBA00023015"/>
    </source>
</evidence>
<dbReference type="InterPro" id="IPR039420">
    <property type="entry name" value="WalR-like"/>
</dbReference>
<dbReference type="InterPro" id="IPR011006">
    <property type="entry name" value="CheY-like_superfamily"/>
</dbReference>
<dbReference type="InterPro" id="IPR058245">
    <property type="entry name" value="NreC/VraR/RcsB-like_REC"/>
</dbReference>
<feature type="modified residue" description="4-aspartylphosphate" evidence="4">
    <location>
        <position position="60"/>
    </location>
</feature>
<dbReference type="InterPro" id="IPR001789">
    <property type="entry name" value="Sig_transdc_resp-reg_receiver"/>
</dbReference>
<evidence type="ECO:0000256" key="3">
    <source>
        <dbReference type="ARBA" id="ARBA00023163"/>
    </source>
</evidence>
<dbReference type="PANTHER" id="PTHR43214:SF41">
    <property type="entry name" value="NITRATE_NITRITE RESPONSE REGULATOR PROTEIN NARP"/>
    <property type="match status" value="1"/>
</dbReference>
<name>A0AA96GI07_9BACT</name>
<dbReference type="GO" id="GO:0000160">
    <property type="term" value="P:phosphorelay signal transduction system"/>
    <property type="evidence" value="ECO:0007669"/>
    <property type="project" value="InterPro"/>
</dbReference>
<dbReference type="GO" id="GO:0003677">
    <property type="term" value="F:DNA binding"/>
    <property type="evidence" value="ECO:0007669"/>
    <property type="project" value="UniProtKB-KW"/>
</dbReference>
<keyword evidence="1" id="KW-0805">Transcription regulation</keyword>
<dbReference type="CDD" id="cd17535">
    <property type="entry name" value="REC_NarL-like"/>
    <property type="match status" value="1"/>
</dbReference>
<dbReference type="Gene3D" id="3.40.50.2300">
    <property type="match status" value="1"/>
</dbReference>
<organism evidence="6 7">
    <name type="scientific">Candidatus Nitrospira neomarina</name>
    <dbReference type="NCBI Taxonomy" id="3020899"/>
    <lineage>
        <taxon>Bacteria</taxon>
        <taxon>Pseudomonadati</taxon>
        <taxon>Nitrospirota</taxon>
        <taxon>Nitrospiria</taxon>
        <taxon>Nitrospirales</taxon>
        <taxon>Nitrospiraceae</taxon>
        <taxon>Nitrospira</taxon>
    </lineage>
</organism>
<accession>A0AA96GI07</accession>
<reference evidence="6 7" key="1">
    <citation type="submission" date="2023-01" db="EMBL/GenBank/DDBJ databases">
        <title>Cultivation and genomic characterization of new, ubiquitous marine nitrite-oxidizing bacteria from the Nitrospirales.</title>
        <authorList>
            <person name="Mueller A.J."/>
            <person name="Daebeler A."/>
            <person name="Herbold C.W."/>
            <person name="Kirkegaard R.H."/>
            <person name="Daims H."/>
        </authorList>
    </citation>
    <scope>NUCLEOTIDE SEQUENCE [LARGE SCALE GENOMIC DNA]</scope>
    <source>
        <strain evidence="6 7">DK</strain>
    </source>
</reference>
<dbReference type="SUPFAM" id="SSF52172">
    <property type="entry name" value="CheY-like"/>
    <property type="match status" value="1"/>
</dbReference>
<dbReference type="PANTHER" id="PTHR43214">
    <property type="entry name" value="TWO-COMPONENT RESPONSE REGULATOR"/>
    <property type="match status" value="1"/>
</dbReference>
<evidence type="ECO:0000256" key="2">
    <source>
        <dbReference type="ARBA" id="ARBA00023125"/>
    </source>
</evidence>
<dbReference type="SMART" id="SM00448">
    <property type="entry name" value="REC"/>
    <property type="match status" value="1"/>
</dbReference>
<gene>
    <name evidence="6" type="ORF">PQG83_00495</name>
</gene>
<dbReference type="PROSITE" id="PS50110">
    <property type="entry name" value="RESPONSE_REGULATORY"/>
    <property type="match status" value="1"/>
</dbReference>
<feature type="domain" description="Response regulatory" evidence="5">
    <location>
        <begin position="4"/>
        <end position="125"/>
    </location>
</feature>
<evidence type="ECO:0000313" key="6">
    <source>
        <dbReference type="EMBL" id="WNM62256.1"/>
    </source>
</evidence>
<keyword evidence="4" id="KW-0597">Phosphoprotein</keyword>
<evidence type="ECO:0000256" key="4">
    <source>
        <dbReference type="PROSITE-ProRule" id="PRU00169"/>
    </source>
</evidence>
<dbReference type="AlphaFoldDB" id="A0AA96GI07"/>
<dbReference type="Pfam" id="PF00072">
    <property type="entry name" value="Response_reg"/>
    <property type="match status" value="1"/>
</dbReference>